<dbReference type="Gene3D" id="3.30.40.10">
    <property type="entry name" value="Zinc/RING finger domain, C3HC4 (zinc finger)"/>
    <property type="match status" value="1"/>
</dbReference>
<evidence type="ECO:0000259" key="3">
    <source>
        <dbReference type="PROSITE" id="PS50089"/>
    </source>
</evidence>
<evidence type="ECO:0000313" key="4">
    <source>
        <dbReference type="EMBL" id="CAK0903370.1"/>
    </source>
</evidence>
<proteinExistence type="predicted"/>
<comment type="caution">
    <text evidence="4">The sequence shown here is derived from an EMBL/GenBank/DDBJ whole genome shotgun (WGS) entry which is preliminary data.</text>
</comment>
<name>A0ABN9XYF7_9DINO</name>
<protein>
    <recommendedName>
        <fullName evidence="3">RING-type domain-containing protein</fullName>
    </recommendedName>
</protein>
<dbReference type="SUPFAM" id="SSF57850">
    <property type="entry name" value="RING/U-box"/>
    <property type="match status" value="1"/>
</dbReference>
<feature type="compositionally biased region" description="Low complexity" evidence="2">
    <location>
        <begin position="11"/>
        <end position="20"/>
    </location>
</feature>
<evidence type="ECO:0000256" key="1">
    <source>
        <dbReference type="PROSITE-ProRule" id="PRU00175"/>
    </source>
</evidence>
<keyword evidence="5" id="KW-1185">Reference proteome</keyword>
<dbReference type="EMBL" id="CAUYUJ010021215">
    <property type="protein sequence ID" value="CAK0903370.1"/>
    <property type="molecule type" value="Genomic_DNA"/>
</dbReference>
<gene>
    <name evidence="4" type="ORF">PCOR1329_LOCUS79707</name>
</gene>
<dbReference type="InterPro" id="IPR013083">
    <property type="entry name" value="Znf_RING/FYVE/PHD"/>
</dbReference>
<dbReference type="Proteomes" id="UP001189429">
    <property type="component" value="Unassembled WGS sequence"/>
</dbReference>
<dbReference type="Pfam" id="PF13639">
    <property type="entry name" value="zf-RING_2"/>
    <property type="match status" value="1"/>
</dbReference>
<evidence type="ECO:0000256" key="2">
    <source>
        <dbReference type="SAM" id="MobiDB-lite"/>
    </source>
</evidence>
<dbReference type="InterPro" id="IPR001841">
    <property type="entry name" value="Znf_RING"/>
</dbReference>
<feature type="domain" description="RING-type" evidence="3">
    <location>
        <begin position="458"/>
        <end position="488"/>
    </location>
</feature>
<keyword evidence="1" id="KW-0479">Metal-binding</keyword>
<dbReference type="PROSITE" id="PS50089">
    <property type="entry name" value="ZF_RING_2"/>
    <property type="match status" value="1"/>
</dbReference>
<evidence type="ECO:0000313" key="5">
    <source>
        <dbReference type="Proteomes" id="UP001189429"/>
    </source>
</evidence>
<reference evidence="4" key="1">
    <citation type="submission" date="2023-10" db="EMBL/GenBank/DDBJ databases">
        <authorList>
            <person name="Chen Y."/>
            <person name="Shah S."/>
            <person name="Dougan E. K."/>
            <person name="Thang M."/>
            <person name="Chan C."/>
        </authorList>
    </citation>
    <scope>NUCLEOTIDE SEQUENCE [LARGE SCALE GENOMIC DNA]</scope>
</reference>
<feature type="region of interest" description="Disordered" evidence="2">
    <location>
        <begin position="1"/>
        <end position="20"/>
    </location>
</feature>
<dbReference type="CDD" id="cd16448">
    <property type="entry name" value="RING-H2"/>
    <property type="match status" value="1"/>
</dbReference>
<accession>A0ABN9XYF7</accession>
<organism evidence="4 5">
    <name type="scientific">Prorocentrum cordatum</name>
    <dbReference type="NCBI Taxonomy" id="2364126"/>
    <lineage>
        <taxon>Eukaryota</taxon>
        <taxon>Sar</taxon>
        <taxon>Alveolata</taxon>
        <taxon>Dinophyceae</taxon>
        <taxon>Prorocentrales</taxon>
        <taxon>Prorocentraceae</taxon>
        <taxon>Prorocentrum</taxon>
    </lineage>
</organism>
<feature type="non-terminal residue" evidence="4">
    <location>
        <position position="493"/>
    </location>
</feature>
<keyword evidence="1" id="KW-0863">Zinc-finger</keyword>
<keyword evidence="1" id="KW-0862">Zinc</keyword>
<sequence length="493" mass="53758">MAAGEAPKPARPASAAAPGTSALGPGVEAVLHGPALSAVMEAHRLEGQHWSEGWSVEVRDVPQRPELRGRRGVTRGLDGGGDRRRFLVEVEGPGPEPACHSLPFEQLAWPFGGGGGSSGSGAPAGGLPGGAGAAALEAFGGQGRGSQFRGTIVIPGVLPPDEEQEEEADRRREYTLEVVEESVDELGGRSLMARHAAYEDVQTCHITFEVVEEPGQPSKVKVAFADGETCCEGILTADQVEDGACAFRGKVMQLVQGEEGFYERSTEVTHFFELFRTTSCEVEAQRARHVERARRRRLEGLGAWVEAASLTEEERGGLRELPWIDIIVRDAAHHYEDQCATMRRQSVLLHSLAFATREEKERILAKLRSAGLSRAAAHASTDTVMALMKNLLNVSMPLLVDSGRLHEMQFWVVKAQERIRRSYFQLDQSLRSAEARLPQEVLAGWLRPPDVGKDVDPCSVCFLALESGVESARLPCGHWFHLDCISQWLHARA</sequence>